<keyword evidence="1" id="KW-0812">Transmembrane</keyword>
<dbReference type="AlphaFoldDB" id="A0A2T1E9Q5"/>
<evidence type="ECO:0000313" key="2">
    <source>
        <dbReference type="EMBL" id="PSB29434.1"/>
    </source>
</evidence>
<organism evidence="2 3">
    <name type="scientific">Stenomitos frigidus ULC18</name>
    <dbReference type="NCBI Taxonomy" id="2107698"/>
    <lineage>
        <taxon>Bacteria</taxon>
        <taxon>Bacillati</taxon>
        <taxon>Cyanobacteriota</taxon>
        <taxon>Cyanophyceae</taxon>
        <taxon>Leptolyngbyales</taxon>
        <taxon>Leptolyngbyaceae</taxon>
        <taxon>Stenomitos</taxon>
    </lineage>
</organism>
<feature type="transmembrane region" description="Helical" evidence="1">
    <location>
        <begin position="77"/>
        <end position="98"/>
    </location>
</feature>
<accession>A0A2T1E9Q5</accession>
<protein>
    <submittedName>
        <fullName evidence="2">Uncharacterized protein</fullName>
    </submittedName>
</protein>
<reference evidence="3" key="1">
    <citation type="submission" date="2018-02" db="EMBL/GenBank/DDBJ databases">
        <authorList>
            <person name="Moore K."/>
            <person name="Momper L."/>
        </authorList>
    </citation>
    <scope>NUCLEOTIDE SEQUENCE [LARGE SCALE GENOMIC DNA]</scope>
    <source>
        <strain evidence="3">ULC18</strain>
    </source>
</reference>
<reference evidence="2 3" key="2">
    <citation type="submission" date="2018-03" db="EMBL/GenBank/DDBJ databases">
        <title>The ancient ancestry and fast evolution of plastids.</title>
        <authorList>
            <person name="Moore K.R."/>
            <person name="Magnabosco C."/>
            <person name="Momper L."/>
            <person name="Gold D.A."/>
            <person name="Bosak T."/>
            <person name="Fournier G.P."/>
        </authorList>
    </citation>
    <scope>NUCLEOTIDE SEQUENCE [LARGE SCALE GENOMIC DNA]</scope>
    <source>
        <strain evidence="2 3">ULC18</strain>
    </source>
</reference>
<name>A0A2T1E9Q5_9CYAN</name>
<keyword evidence="3" id="KW-1185">Reference proteome</keyword>
<keyword evidence="1" id="KW-0472">Membrane</keyword>
<sequence>MAWAKWANTPASSTVFEGALAKQYSLTEGDRRGLQRLQQLFSLRDEEVTEIEAIIEPLPPPPFSPPSPLTRSLMNAILQNALTLKMYGILMVVGLIPLSTFKK</sequence>
<comment type="caution">
    <text evidence="2">The sequence shown here is derived from an EMBL/GenBank/DDBJ whole genome shotgun (WGS) entry which is preliminary data.</text>
</comment>
<proteinExistence type="predicted"/>
<evidence type="ECO:0000313" key="3">
    <source>
        <dbReference type="Proteomes" id="UP000239576"/>
    </source>
</evidence>
<dbReference type="EMBL" id="PVWK01000062">
    <property type="protein sequence ID" value="PSB29434.1"/>
    <property type="molecule type" value="Genomic_DNA"/>
</dbReference>
<keyword evidence="1" id="KW-1133">Transmembrane helix</keyword>
<evidence type="ECO:0000256" key="1">
    <source>
        <dbReference type="SAM" id="Phobius"/>
    </source>
</evidence>
<dbReference type="Proteomes" id="UP000239576">
    <property type="component" value="Unassembled WGS sequence"/>
</dbReference>
<gene>
    <name evidence="2" type="ORF">C7B82_11475</name>
</gene>